<dbReference type="PRINTS" id="PR00039">
    <property type="entry name" value="HTHLYSR"/>
</dbReference>
<dbReference type="EMBL" id="LDOU01000007">
    <property type="protein sequence ID" value="KLV09909.1"/>
    <property type="molecule type" value="Genomic_DNA"/>
</dbReference>
<proteinExistence type="inferred from homology"/>
<dbReference type="PANTHER" id="PTHR30537">
    <property type="entry name" value="HTH-TYPE TRANSCRIPTIONAL REGULATOR"/>
    <property type="match status" value="1"/>
</dbReference>
<dbReference type="InterPro" id="IPR005119">
    <property type="entry name" value="LysR_subst-bd"/>
</dbReference>
<comment type="caution">
    <text evidence="6">The sequence shown here is derived from an EMBL/GenBank/DDBJ whole genome shotgun (WGS) entry which is preliminary data.</text>
</comment>
<dbReference type="FunFam" id="1.10.10.10:FF:000001">
    <property type="entry name" value="LysR family transcriptional regulator"/>
    <property type="match status" value="1"/>
</dbReference>
<organism evidence="6 7">
    <name type="scientific">Photobacterium ganghwense</name>
    <dbReference type="NCBI Taxonomy" id="320778"/>
    <lineage>
        <taxon>Bacteria</taxon>
        <taxon>Pseudomonadati</taxon>
        <taxon>Pseudomonadota</taxon>
        <taxon>Gammaproteobacteria</taxon>
        <taxon>Vibrionales</taxon>
        <taxon>Vibrionaceae</taxon>
        <taxon>Photobacterium</taxon>
    </lineage>
</organism>
<sequence>MHSIEWDSIRIFLAVVEEGSMSAAAQVLGMSQPTVSRQIVALEEKMGFNLFDRSSNGLSLTTAGEGLLESARAAELGVKGFLRQVNTCIDNHQGPVRLAAGEVAGFYFLPKALEAFGREYPGIEVEILVENRGVNLNKREADIWIAREKPSQPDMVVSLLRQAPIGFYAHRDYLRQHGVPDSLHDMHTGHYRLIGYDRLEVYSQAAARVGGTVNKSHFSYRTDSYKMQLELARAKAGITVMFASVAARYPELVPVLPGAPIPDAQWWLVCHHDVHVNPRIRCLMNFLTQWFQKAPLSLVG</sequence>
<dbReference type="Gene3D" id="1.10.10.10">
    <property type="entry name" value="Winged helix-like DNA-binding domain superfamily/Winged helix DNA-binding domain"/>
    <property type="match status" value="1"/>
</dbReference>
<comment type="similarity">
    <text evidence="1">Belongs to the LysR transcriptional regulatory family.</text>
</comment>
<gene>
    <name evidence="6" type="ORF">ABT57_09555</name>
</gene>
<dbReference type="GO" id="GO:0003700">
    <property type="term" value="F:DNA-binding transcription factor activity"/>
    <property type="evidence" value="ECO:0007669"/>
    <property type="project" value="InterPro"/>
</dbReference>
<keyword evidence="7" id="KW-1185">Reference proteome</keyword>
<feature type="domain" description="HTH lysR-type" evidence="5">
    <location>
        <begin position="4"/>
        <end position="61"/>
    </location>
</feature>
<evidence type="ECO:0000256" key="2">
    <source>
        <dbReference type="ARBA" id="ARBA00023015"/>
    </source>
</evidence>
<evidence type="ECO:0000259" key="5">
    <source>
        <dbReference type="PROSITE" id="PS50931"/>
    </source>
</evidence>
<dbReference type="STRING" id="320778.ABT57_09555"/>
<dbReference type="GO" id="GO:0006351">
    <property type="term" value="P:DNA-templated transcription"/>
    <property type="evidence" value="ECO:0007669"/>
    <property type="project" value="TreeGrafter"/>
</dbReference>
<dbReference type="PANTHER" id="PTHR30537:SF3">
    <property type="entry name" value="TRANSCRIPTIONAL REGULATORY PROTEIN"/>
    <property type="match status" value="1"/>
</dbReference>
<dbReference type="SUPFAM" id="SSF53850">
    <property type="entry name" value="Periplasmic binding protein-like II"/>
    <property type="match status" value="1"/>
</dbReference>
<keyword evidence="4" id="KW-0804">Transcription</keyword>
<dbReference type="RefSeq" id="WP_047884998.1">
    <property type="nucleotide sequence ID" value="NZ_CP071326.1"/>
</dbReference>
<dbReference type="InterPro" id="IPR000847">
    <property type="entry name" value="LysR_HTH_N"/>
</dbReference>
<dbReference type="Gene3D" id="3.40.190.290">
    <property type="match status" value="1"/>
</dbReference>
<dbReference type="InterPro" id="IPR036390">
    <property type="entry name" value="WH_DNA-bd_sf"/>
</dbReference>
<evidence type="ECO:0000313" key="7">
    <source>
        <dbReference type="Proteomes" id="UP000035909"/>
    </source>
</evidence>
<dbReference type="GO" id="GO:0043565">
    <property type="term" value="F:sequence-specific DNA binding"/>
    <property type="evidence" value="ECO:0007669"/>
    <property type="project" value="TreeGrafter"/>
</dbReference>
<dbReference type="InterPro" id="IPR036388">
    <property type="entry name" value="WH-like_DNA-bd_sf"/>
</dbReference>
<protein>
    <submittedName>
        <fullName evidence="6">LysR family transcriptional regulator</fullName>
    </submittedName>
</protein>
<dbReference type="SUPFAM" id="SSF46785">
    <property type="entry name" value="Winged helix' DNA-binding domain"/>
    <property type="match status" value="1"/>
</dbReference>
<evidence type="ECO:0000313" key="6">
    <source>
        <dbReference type="EMBL" id="KLV09909.1"/>
    </source>
</evidence>
<dbReference type="Pfam" id="PF00126">
    <property type="entry name" value="HTH_1"/>
    <property type="match status" value="1"/>
</dbReference>
<keyword evidence="2" id="KW-0805">Transcription regulation</keyword>
<evidence type="ECO:0000256" key="4">
    <source>
        <dbReference type="ARBA" id="ARBA00023163"/>
    </source>
</evidence>
<name>A0A0J1HE47_9GAMM</name>
<dbReference type="Pfam" id="PF03466">
    <property type="entry name" value="LysR_substrate"/>
    <property type="match status" value="1"/>
</dbReference>
<evidence type="ECO:0000256" key="3">
    <source>
        <dbReference type="ARBA" id="ARBA00023125"/>
    </source>
</evidence>
<dbReference type="Proteomes" id="UP000035909">
    <property type="component" value="Unassembled WGS sequence"/>
</dbReference>
<dbReference type="PATRIC" id="fig|320778.3.peg.2084"/>
<reference evidence="6 7" key="1">
    <citation type="submission" date="2015-05" db="EMBL/GenBank/DDBJ databases">
        <title>Photobacterium galathea sp. nov.</title>
        <authorList>
            <person name="Machado H."/>
            <person name="Gram L."/>
        </authorList>
    </citation>
    <scope>NUCLEOTIDE SEQUENCE [LARGE SCALE GENOMIC DNA]</scope>
    <source>
        <strain evidence="6 7">DSM 22954</strain>
    </source>
</reference>
<keyword evidence="3" id="KW-0238">DNA-binding</keyword>
<accession>A0A0J1HE47</accession>
<dbReference type="PROSITE" id="PS50931">
    <property type="entry name" value="HTH_LYSR"/>
    <property type="match status" value="1"/>
</dbReference>
<evidence type="ECO:0000256" key="1">
    <source>
        <dbReference type="ARBA" id="ARBA00009437"/>
    </source>
</evidence>
<dbReference type="OrthoDB" id="570111at2"/>
<dbReference type="InterPro" id="IPR058163">
    <property type="entry name" value="LysR-type_TF_proteobact-type"/>
</dbReference>
<dbReference type="AlphaFoldDB" id="A0A0J1HE47"/>